<evidence type="ECO:0000313" key="3">
    <source>
        <dbReference type="EMBL" id="XAE42079.1"/>
    </source>
</evidence>
<dbReference type="Pfam" id="PF06202">
    <property type="entry name" value="GDE_C"/>
    <property type="match status" value="1"/>
</dbReference>
<evidence type="ECO:0000259" key="2">
    <source>
        <dbReference type="Pfam" id="PF12439"/>
    </source>
</evidence>
<evidence type="ECO:0000259" key="1">
    <source>
        <dbReference type="Pfam" id="PF06202"/>
    </source>
</evidence>
<evidence type="ECO:0000313" key="4">
    <source>
        <dbReference type="Proteomes" id="UP001449795"/>
    </source>
</evidence>
<feature type="domain" description="Glycogen debranching enzyme C-terminal" evidence="1">
    <location>
        <begin position="296"/>
        <end position="657"/>
    </location>
</feature>
<organism evidence="3 4">
    <name type="scientific">Nguyenibacter vanlangensis</name>
    <dbReference type="NCBI Taxonomy" id="1216886"/>
    <lineage>
        <taxon>Bacteria</taxon>
        <taxon>Pseudomonadati</taxon>
        <taxon>Pseudomonadota</taxon>
        <taxon>Alphaproteobacteria</taxon>
        <taxon>Acetobacterales</taxon>
        <taxon>Acetobacteraceae</taxon>
        <taxon>Nguyenibacter</taxon>
    </lineage>
</organism>
<sequence>MSHAGVRAIMERDAEWLEADGRGGFASGTVGGARTRRYHALLLAATRPPGGRVVLVNGLDVWMETPSGTYPLSTQLYLPDVVFPDGAAHLAGFARVPWPRWDFVLPDGTAIGQELFVARDTAETVLRWTCAAWTCAAWTGTAGLDKEGVGPWRLHVRPLLSGRDYHALHRENPVCALGSAVREGCVVWRPYAALPAIVAAGNGAYQPEPVWYRNFLYRAEQARGLDDVEDLASPGRFTFAPTDGMAVLILQAEGGQDAAGPAAAQEGAAERAEGLARAERARRAGAADPHGVAAASYVVGRGGGRTILAGFPWFTDWGRDSFVAMRGLLLATGRLEEADALLCLWAGLVDGGMLPNRFTDAGDVAEFNAVDASLWFVVAVGDFLDAAAAAGHAPRDAAVLAAAVEAILDGYLRGTRHGIGCDADGLVRAGVPGSQLTWMDARIGDRPVTPRIGKPVEIQALWINALFIAGRWSARWAPVERAARAAFAARFPDPASGGLFDVVDADHRPGATDGCVRPNQILAVGGLPCPVVEGDLARGVVALVERALLTPLGLRSLAPDDPQYRPHYRGDPAARDAAYHQGTVWPWLMGPFVEAWLRVRGAGPAARAEARARFLAPLQAHLETAGLGHVSEVADGDPPHVPGGCPFQAWSLGELIRIERMLAEARNP</sequence>
<dbReference type="SUPFAM" id="SSF48208">
    <property type="entry name" value="Six-hairpin glycosidases"/>
    <property type="match status" value="1"/>
</dbReference>
<dbReference type="PANTHER" id="PTHR10569">
    <property type="entry name" value="GLYCOGEN DEBRANCHING ENZYME"/>
    <property type="match status" value="1"/>
</dbReference>
<protein>
    <submittedName>
        <fullName evidence="3">Amylo-alpha-1,6-glucosidase</fullName>
    </submittedName>
</protein>
<keyword evidence="4" id="KW-1185">Reference proteome</keyword>
<dbReference type="PANTHER" id="PTHR10569:SF2">
    <property type="entry name" value="GLYCOGEN DEBRANCHING ENZYME"/>
    <property type="match status" value="1"/>
</dbReference>
<proteinExistence type="predicted"/>
<accession>A0ABZ3D2V1</accession>
<gene>
    <name evidence="3" type="ORF">AAC691_17685</name>
</gene>
<dbReference type="EMBL" id="CP152276">
    <property type="protein sequence ID" value="XAE42079.1"/>
    <property type="molecule type" value="Genomic_DNA"/>
</dbReference>
<dbReference type="Gene3D" id="1.50.10.10">
    <property type="match status" value="1"/>
</dbReference>
<name>A0ABZ3D2V1_9PROT</name>
<dbReference type="RefSeq" id="WP_342627883.1">
    <property type="nucleotide sequence ID" value="NZ_CP152276.1"/>
</dbReference>
<dbReference type="InterPro" id="IPR008928">
    <property type="entry name" value="6-hairpin_glycosidase_sf"/>
</dbReference>
<dbReference type="Pfam" id="PF12439">
    <property type="entry name" value="GDE_N"/>
    <property type="match status" value="1"/>
</dbReference>
<dbReference type="InterPro" id="IPR012341">
    <property type="entry name" value="6hp_glycosidase-like_sf"/>
</dbReference>
<dbReference type="Proteomes" id="UP001449795">
    <property type="component" value="Chromosome"/>
</dbReference>
<reference evidence="3 4" key="1">
    <citation type="submission" date="2024-04" db="EMBL/GenBank/DDBJ databases">
        <title>Complete genome sequence of Nguyenibacter vanlangesis HBCM-1154, a strain capable of nitrogen fixation, IAA production, and phosphorus solubilization isolated from sugarcane soil.</title>
        <authorList>
            <person name="MY HANH P."/>
        </authorList>
    </citation>
    <scope>NUCLEOTIDE SEQUENCE [LARGE SCALE GENOMIC DNA]</scope>
    <source>
        <strain evidence="3 4">HBCM 1154</strain>
    </source>
</reference>
<feature type="domain" description="Glycogen debranching enzyme bacterial and archaeal type N-terminal" evidence="2">
    <location>
        <begin position="15"/>
        <end position="242"/>
    </location>
</feature>
<dbReference type="InterPro" id="IPR032790">
    <property type="entry name" value="GDE_C"/>
</dbReference>
<dbReference type="InterPro" id="IPR010401">
    <property type="entry name" value="AGL/Gdb1"/>
</dbReference>
<dbReference type="InterPro" id="IPR024742">
    <property type="entry name" value="Glycogen_debranch_N"/>
</dbReference>